<dbReference type="SMART" id="SM00715">
    <property type="entry name" value="LA"/>
    <property type="match status" value="1"/>
</dbReference>
<dbReference type="Pfam" id="PF00076">
    <property type="entry name" value="RRM_1"/>
    <property type="match status" value="1"/>
</dbReference>
<name>A0A0P4VUC4_SCYOL</name>
<dbReference type="EMBL" id="GDRN01096126">
    <property type="protein sequence ID" value="JAI59399.1"/>
    <property type="molecule type" value="Transcribed_RNA"/>
</dbReference>
<dbReference type="Pfam" id="PF05383">
    <property type="entry name" value="La"/>
    <property type="match status" value="1"/>
</dbReference>
<feature type="domain" description="XRRM" evidence="17">
    <location>
        <begin position="405"/>
        <end position="525"/>
    </location>
</feature>
<dbReference type="CDD" id="cd07323">
    <property type="entry name" value="LAM"/>
    <property type="match status" value="1"/>
</dbReference>
<dbReference type="CDD" id="cd12290">
    <property type="entry name" value="RRM1_LARP7"/>
    <property type="match status" value="1"/>
</dbReference>
<dbReference type="GO" id="GO:0007283">
    <property type="term" value="P:spermatogenesis"/>
    <property type="evidence" value="ECO:0007669"/>
    <property type="project" value="UniProtKB-KW"/>
</dbReference>
<feature type="compositionally biased region" description="Basic and acidic residues" evidence="14">
    <location>
        <begin position="265"/>
        <end position="283"/>
    </location>
</feature>
<dbReference type="AlphaFoldDB" id="A0A0P4VUC4"/>
<feature type="compositionally biased region" description="Basic residues" evidence="14">
    <location>
        <begin position="303"/>
        <end position="315"/>
    </location>
</feature>
<dbReference type="InterPro" id="IPR000504">
    <property type="entry name" value="RRM_dom"/>
</dbReference>
<dbReference type="InterPro" id="IPR045180">
    <property type="entry name" value="La_dom_prot"/>
</dbReference>
<dbReference type="SUPFAM" id="SSF54928">
    <property type="entry name" value="RNA-binding domain, RBD"/>
    <property type="match status" value="1"/>
</dbReference>
<evidence type="ECO:0000259" key="17">
    <source>
        <dbReference type="PROSITE" id="PS51939"/>
    </source>
</evidence>
<comment type="subcellular location">
    <subcellularLocation>
        <location evidence="1">Nucleus</location>
        <location evidence="1">Nucleoplasm</location>
    </subcellularLocation>
</comment>
<evidence type="ECO:0000256" key="11">
    <source>
        <dbReference type="ARBA" id="ARBA00023242"/>
    </source>
</evidence>
<dbReference type="PROSITE" id="PS51939">
    <property type="entry name" value="XRRM"/>
    <property type="match status" value="1"/>
</dbReference>
<keyword evidence="11" id="KW-0539">Nucleus</keyword>
<dbReference type="InterPro" id="IPR002344">
    <property type="entry name" value="Lupus_La"/>
</dbReference>
<dbReference type="InterPro" id="IPR014886">
    <property type="entry name" value="La_xRRM"/>
</dbReference>
<evidence type="ECO:0000256" key="7">
    <source>
        <dbReference type="ARBA" id="ARBA00022884"/>
    </source>
</evidence>
<evidence type="ECO:0000256" key="14">
    <source>
        <dbReference type="SAM" id="MobiDB-lite"/>
    </source>
</evidence>
<dbReference type="InterPro" id="IPR036388">
    <property type="entry name" value="WH-like_DNA-bd_sf"/>
</dbReference>
<dbReference type="GO" id="GO:0006397">
    <property type="term" value="P:mRNA processing"/>
    <property type="evidence" value="ECO:0007669"/>
    <property type="project" value="UniProtKB-KW"/>
</dbReference>
<dbReference type="InterPro" id="IPR036390">
    <property type="entry name" value="WH_DNA-bd_sf"/>
</dbReference>
<dbReference type="InterPro" id="IPR006630">
    <property type="entry name" value="La_HTH"/>
</dbReference>
<dbReference type="PANTHER" id="PTHR22792:SF62">
    <property type="entry name" value="LA-RELATED PROTEIN 7"/>
    <property type="match status" value="1"/>
</dbReference>
<evidence type="ECO:0000256" key="8">
    <source>
        <dbReference type="ARBA" id="ARBA00023015"/>
    </source>
</evidence>
<dbReference type="GO" id="GO:0005654">
    <property type="term" value="C:nucleoplasm"/>
    <property type="evidence" value="ECO:0007669"/>
    <property type="project" value="UniProtKB-SubCell"/>
</dbReference>
<evidence type="ECO:0000256" key="13">
    <source>
        <dbReference type="PROSITE-ProRule" id="PRU00332"/>
    </source>
</evidence>
<dbReference type="SUPFAM" id="SSF46785">
    <property type="entry name" value="Winged helix' DNA-binding domain"/>
    <property type="match status" value="1"/>
</dbReference>
<dbReference type="PROSITE" id="PS50961">
    <property type="entry name" value="HTH_LA"/>
    <property type="match status" value="1"/>
</dbReference>
<evidence type="ECO:0000256" key="12">
    <source>
        <dbReference type="ARBA" id="ARBA00029640"/>
    </source>
</evidence>
<feature type="compositionally biased region" description="Polar residues" evidence="14">
    <location>
        <begin position="1"/>
        <end position="11"/>
    </location>
</feature>
<dbReference type="GO" id="GO:1990904">
    <property type="term" value="C:ribonucleoprotein complex"/>
    <property type="evidence" value="ECO:0007669"/>
    <property type="project" value="UniProtKB-UniRule"/>
</dbReference>
<protein>
    <recommendedName>
        <fullName evidence="3">La-related protein 7</fullName>
    </recommendedName>
    <alternativeName>
        <fullName evidence="12">La ribonucleoprotein domain family member 7</fullName>
    </alternativeName>
</protein>
<keyword evidence="9" id="KW-0804">Transcription</keyword>
<comment type="similarity">
    <text evidence="2">Belongs to the LARP7 family.</text>
</comment>
<dbReference type="InterPro" id="IPR034887">
    <property type="entry name" value="LARP7_RRM1"/>
</dbReference>
<dbReference type="Gene3D" id="1.10.10.10">
    <property type="entry name" value="Winged helix-like DNA-binding domain superfamily/Winged helix DNA-binding domain"/>
    <property type="match status" value="1"/>
</dbReference>
<evidence type="ECO:0000256" key="3">
    <source>
        <dbReference type="ARBA" id="ARBA00015867"/>
    </source>
</evidence>
<evidence type="ECO:0000256" key="6">
    <source>
        <dbReference type="ARBA" id="ARBA00022871"/>
    </source>
</evidence>
<evidence type="ECO:0000256" key="10">
    <source>
        <dbReference type="ARBA" id="ARBA00023187"/>
    </source>
</evidence>
<dbReference type="Gene3D" id="3.30.70.330">
    <property type="match status" value="2"/>
</dbReference>
<dbReference type="SMART" id="SM00360">
    <property type="entry name" value="RRM"/>
    <property type="match status" value="1"/>
</dbReference>
<evidence type="ECO:0000256" key="1">
    <source>
        <dbReference type="ARBA" id="ARBA00004642"/>
    </source>
</evidence>
<feature type="compositionally biased region" description="Basic and acidic residues" evidence="14">
    <location>
        <begin position="212"/>
        <end position="233"/>
    </location>
</feature>
<dbReference type="PROSITE" id="PS50102">
    <property type="entry name" value="RRM"/>
    <property type="match status" value="1"/>
</dbReference>
<dbReference type="InterPro" id="IPR012677">
    <property type="entry name" value="Nucleotide-bd_a/b_plait_sf"/>
</dbReference>
<evidence type="ECO:0000256" key="5">
    <source>
        <dbReference type="ARBA" id="ARBA00022782"/>
    </source>
</evidence>
<proteinExistence type="inferred from homology"/>
<sequence>MDETPAPQQQPEAAGKEAPASKEFRKRKKRLLQQIADQMDFYFSAANITKDRFMSSLLHDGPYIDLQTFFKFNKIRSMTSDITFLRKAISKSSLLELSEDGLQVRRKAAVEVKENELHCTIYVENIPSNADHDWVRQVFGEYGTIDYISLPRYHRSGRPKGFAFVEFKAPEMANSALEAFGALECKIPPTTDPSELQSIKTFEGNTGQHMAGESHMEPHSDDQSVDKESDGGKNMEVSVGEGESVKKRKLDSVSEETNEKKRKKSKEESKSDDTAEQGEKDMDASESEPQAGTDGGEEPSSGGKKKKKKRKRKKKEKEVIDSIYLRVMSKEDWKKLRNKYLNAQRENMKLLKMQLQERYHQPHFRRHNAGRNMECDQNHDMEQSKAQEAAVIGGRLEKDQSLKPQFTPNSVIKISFEEPPHDPKKLRETVREGGGSGVAYVDVSATERDVFVRFTSEESAGAYKKTGCWSRMEVLSGAEEEEYWRRIISCWTQRRNKKSKQNGKRSQSCGSELRGREKLLQKAFRDAQNTKCNSHIVFDD</sequence>
<keyword evidence="5" id="KW-0221">Differentiation</keyword>
<dbReference type="Pfam" id="PF08777">
    <property type="entry name" value="RRM_3"/>
    <property type="match status" value="1"/>
</dbReference>
<dbReference type="PANTHER" id="PTHR22792">
    <property type="entry name" value="LUPUS LA PROTEIN-RELATED"/>
    <property type="match status" value="1"/>
</dbReference>
<accession>A0A0P4VUC4</accession>
<evidence type="ECO:0000256" key="2">
    <source>
        <dbReference type="ARBA" id="ARBA00008680"/>
    </source>
</evidence>
<dbReference type="GO" id="GO:0003723">
    <property type="term" value="F:RNA binding"/>
    <property type="evidence" value="ECO:0007669"/>
    <property type="project" value="UniProtKB-UniRule"/>
</dbReference>
<feature type="domain" description="RRM" evidence="15">
    <location>
        <begin position="119"/>
        <end position="184"/>
    </location>
</feature>
<evidence type="ECO:0000259" key="15">
    <source>
        <dbReference type="PROSITE" id="PS50102"/>
    </source>
</evidence>
<dbReference type="PRINTS" id="PR00302">
    <property type="entry name" value="LUPUSLA"/>
</dbReference>
<feature type="region of interest" description="Disordered" evidence="14">
    <location>
        <begin position="206"/>
        <end position="317"/>
    </location>
</feature>
<keyword evidence="8" id="KW-0805">Transcription regulation</keyword>
<keyword evidence="10" id="KW-0508">mRNA splicing</keyword>
<feature type="domain" description="HTH La-type RNA-binding" evidence="16">
    <location>
        <begin position="25"/>
        <end position="114"/>
    </location>
</feature>
<keyword evidence="6" id="KW-0744">Spermatogenesis</keyword>
<reference evidence="18" key="1">
    <citation type="submission" date="2015-09" db="EMBL/GenBank/DDBJ databases">
        <title>Scylla olivacea transcriptome.</title>
        <authorList>
            <person name="Ikhwanuddin M."/>
        </authorList>
    </citation>
    <scope>NUCLEOTIDE SEQUENCE</scope>
</reference>
<dbReference type="InterPro" id="IPR035979">
    <property type="entry name" value="RBD_domain_sf"/>
</dbReference>
<keyword evidence="7 13" id="KW-0694">RNA-binding</keyword>
<organism evidence="18">
    <name type="scientific">Scylla olivacea</name>
    <name type="common">Orange mud crab</name>
    <name type="synonym">Cancer olivacea</name>
    <dbReference type="NCBI Taxonomy" id="85551"/>
    <lineage>
        <taxon>Eukaryota</taxon>
        <taxon>Metazoa</taxon>
        <taxon>Ecdysozoa</taxon>
        <taxon>Arthropoda</taxon>
        <taxon>Crustacea</taxon>
        <taxon>Multicrustacea</taxon>
        <taxon>Malacostraca</taxon>
        <taxon>Eumalacostraca</taxon>
        <taxon>Eucarida</taxon>
        <taxon>Decapoda</taxon>
        <taxon>Pleocyemata</taxon>
        <taxon>Brachyura</taxon>
        <taxon>Eubrachyura</taxon>
        <taxon>Portunoidea</taxon>
        <taxon>Portunidae</taxon>
        <taxon>Portuninae</taxon>
        <taxon>Scylla</taxon>
    </lineage>
</organism>
<evidence type="ECO:0000256" key="9">
    <source>
        <dbReference type="ARBA" id="ARBA00023163"/>
    </source>
</evidence>
<evidence type="ECO:0000256" key="4">
    <source>
        <dbReference type="ARBA" id="ARBA00022664"/>
    </source>
</evidence>
<feature type="region of interest" description="Disordered" evidence="14">
    <location>
        <begin position="1"/>
        <end position="23"/>
    </location>
</feature>
<dbReference type="GO" id="GO:0008380">
    <property type="term" value="P:RNA splicing"/>
    <property type="evidence" value="ECO:0007669"/>
    <property type="project" value="UniProtKB-KW"/>
</dbReference>
<keyword evidence="4" id="KW-0507">mRNA processing</keyword>
<dbReference type="GO" id="GO:0030154">
    <property type="term" value="P:cell differentiation"/>
    <property type="evidence" value="ECO:0007669"/>
    <property type="project" value="UniProtKB-KW"/>
</dbReference>
<evidence type="ECO:0000313" key="18">
    <source>
        <dbReference type="EMBL" id="JAI59399.1"/>
    </source>
</evidence>
<evidence type="ECO:0000259" key="16">
    <source>
        <dbReference type="PROSITE" id="PS50961"/>
    </source>
</evidence>